<comment type="similarity">
    <text evidence="1">Belongs to the helicase family. UvrD subfamily.</text>
</comment>
<dbReference type="GO" id="GO:0043138">
    <property type="term" value="F:3'-5' DNA helicase activity"/>
    <property type="evidence" value="ECO:0007669"/>
    <property type="project" value="UniProtKB-EC"/>
</dbReference>
<dbReference type="InterPro" id="IPR000212">
    <property type="entry name" value="DNA_helicase_UvrD/REP"/>
</dbReference>
<dbReference type="GO" id="GO:0005829">
    <property type="term" value="C:cytosol"/>
    <property type="evidence" value="ECO:0007669"/>
    <property type="project" value="TreeGrafter"/>
</dbReference>
<comment type="catalytic activity">
    <reaction evidence="8">
        <text>Couples ATP hydrolysis with the unwinding of duplex DNA by translocating in the 3'-5' direction.</text>
        <dbReference type="EC" id="5.6.2.4"/>
    </reaction>
</comment>
<dbReference type="FunFam" id="1.10.486.10:FF:000003">
    <property type="entry name" value="ATP-dependent DNA helicase"/>
    <property type="match status" value="1"/>
</dbReference>
<feature type="compositionally biased region" description="Gly residues" evidence="14">
    <location>
        <begin position="756"/>
        <end position="791"/>
    </location>
</feature>
<dbReference type="EC" id="5.6.2.4" evidence="9"/>
<feature type="compositionally biased region" description="Polar residues" evidence="14">
    <location>
        <begin position="621"/>
        <end position="631"/>
    </location>
</feature>
<comment type="caution">
    <text evidence="17">The sequence shown here is derived from an EMBL/GenBank/DDBJ whole genome shotgun (WGS) entry which is preliminary data.</text>
</comment>
<keyword evidence="7" id="KW-0413">Isomerase</keyword>
<evidence type="ECO:0000259" key="16">
    <source>
        <dbReference type="PROSITE" id="PS51217"/>
    </source>
</evidence>
<proteinExistence type="inferred from homology"/>
<feature type="compositionally biased region" description="Basic and acidic residues" evidence="14">
    <location>
        <begin position="825"/>
        <end position="836"/>
    </location>
</feature>
<dbReference type="InterPro" id="IPR014016">
    <property type="entry name" value="UvrD-like_ATP-bd"/>
</dbReference>
<evidence type="ECO:0000256" key="3">
    <source>
        <dbReference type="ARBA" id="ARBA00022801"/>
    </source>
</evidence>
<evidence type="ECO:0000256" key="2">
    <source>
        <dbReference type="ARBA" id="ARBA00022741"/>
    </source>
</evidence>
<dbReference type="PROSITE" id="PS51198">
    <property type="entry name" value="UVRD_HELICASE_ATP_BIND"/>
    <property type="match status" value="1"/>
</dbReference>
<sequence length="914" mass="99033">MNDLFSSLSLAGGGSKGVPVSAALPGASVDAVPTSDYAPGSEGSREAWREEKIAAITRGLNPDQFDAVTHPEGPLLVMAGAGSGKTRVLTRRIAWLLATDRVRPWEVLAITFTNKAAGEMRERVERLVGNAAKYMWVSTFHSSCVRILRAEAEALGITRSFSIYDTADSKALLTRIIKGRGLDPKRFTPKGFAARISNAKNELIGPAAFAETAAPDKMSQLTAEIYAEYQQMLRRANAFDFDDLIAEVVYLWRRRPEILAKYREKFRHVLVDEYQDTNPAQYELVRLLALPRFGDPRLDEALDAFPGAELTVVGDSDQSIYAFRGATIRNIEEFESDFPGATTVYLEQNYRSTGTILSLANAIISENPGRHKKNLWTEAGDGAKAVLFAADSDRDEAAFIVREMRDLHAAGTGWDEFAVFYRTNSQSRSLEEMLTMEGIPYRVVGGTKFYDRKEVKDAIAYLTAAANPADDGNLLRIFNEPKRGLGDVAQAKIREVASSRGVAFGEAMREFVPGGANSGELSAKASAALGALVTLLDNLREMDSAGSPLDEILDTALEDSGYLPKLRASNNPQDDARVENLSELHSVAEDFSLSEPDSRLADFLERISLVADSDQLPDQAPENQPASQVETSKPEVTLMTVHTAKGLEFNTVFVTGMEDGLFPHNRSLDDPDQLAEERRLAYVAVTRARKRLYLTRSAARTVFGETMYMPASRFLNDIPEDLVDNRREATTMDFYAGLASRGYDDDLDEGFSPSYGSGGRSRGGGSGGWGGRARSGSGGSASGGFGSGGYRSRGYGSSSFGERGYSTARNQDPHDTGAGTFGNSRLERLTTARALDESEASGAGSAKPKKAAKAKAAGDIPVLHVGQKVRHDIYGNGKVLGLEGEGPNTIATVKFTSGSTKRLLLKFAPLNPAD</sequence>
<dbReference type="Pfam" id="PF00580">
    <property type="entry name" value="UvrD-helicase"/>
    <property type="match status" value="1"/>
</dbReference>
<dbReference type="CDD" id="cd17932">
    <property type="entry name" value="DEXQc_UvrD"/>
    <property type="match status" value="1"/>
</dbReference>
<keyword evidence="6" id="KW-0238">DNA-binding</keyword>
<evidence type="ECO:0000256" key="1">
    <source>
        <dbReference type="ARBA" id="ARBA00009922"/>
    </source>
</evidence>
<dbReference type="GO" id="GO:0000725">
    <property type="term" value="P:recombinational repair"/>
    <property type="evidence" value="ECO:0007669"/>
    <property type="project" value="TreeGrafter"/>
</dbReference>
<dbReference type="Gene3D" id="1.10.10.160">
    <property type="match status" value="1"/>
</dbReference>
<feature type="compositionally biased region" description="Low complexity" evidence="14">
    <location>
        <begin position="792"/>
        <end position="806"/>
    </location>
</feature>
<organism evidence="17 18">
    <name type="scientific">Mobiluncus porci</name>
    <dbReference type="NCBI Taxonomy" id="2652278"/>
    <lineage>
        <taxon>Bacteria</taxon>
        <taxon>Bacillati</taxon>
        <taxon>Actinomycetota</taxon>
        <taxon>Actinomycetes</taxon>
        <taxon>Actinomycetales</taxon>
        <taxon>Actinomycetaceae</taxon>
        <taxon>Mobiluncus</taxon>
    </lineage>
</organism>
<dbReference type="PROSITE" id="PS51217">
    <property type="entry name" value="UVRD_HELICASE_CTER"/>
    <property type="match status" value="1"/>
</dbReference>
<protein>
    <recommendedName>
        <fullName evidence="11">ATP-dependent DNA helicase UvrD1</fullName>
        <ecNumber evidence="9">5.6.2.4</ecNumber>
    </recommendedName>
    <alternativeName>
        <fullName evidence="12">DNA 3'-5' helicase UvrD1</fullName>
    </alternativeName>
</protein>
<evidence type="ECO:0000259" key="15">
    <source>
        <dbReference type="PROSITE" id="PS51198"/>
    </source>
</evidence>
<dbReference type="Gene3D" id="1.10.486.10">
    <property type="entry name" value="PCRA, domain 4"/>
    <property type="match status" value="1"/>
</dbReference>
<dbReference type="InterPro" id="IPR027417">
    <property type="entry name" value="P-loop_NTPase"/>
</dbReference>
<dbReference type="Pfam" id="PF21196">
    <property type="entry name" value="PcrA_UvrD_tudor"/>
    <property type="match status" value="1"/>
</dbReference>
<feature type="domain" description="UvrD-like helicase C-terminal" evidence="16">
    <location>
        <begin position="354"/>
        <end position="646"/>
    </location>
</feature>
<keyword evidence="4 13" id="KW-0347">Helicase</keyword>
<evidence type="ECO:0000313" key="17">
    <source>
        <dbReference type="EMBL" id="MST49344.1"/>
    </source>
</evidence>
<evidence type="ECO:0000256" key="12">
    <source>
        <dbReference type="ARBA" id="ARBA00077374"/>
    </source>
</evidence>
<dbReference type="InterPro" id="IPR014017">
    <property type="entry name" value="DNA_helicase_UvrD-like_C"/>
</dbReference>
<dbReference type="PANTHER" id="PTHR11070">
    <property type="entry name" value="UVRD / RECB / PCRA DNA HELICASE FAMILY MEMBER"/>
    <property type="match status" value="1"/>
</dbReference>
<dbReference type="GO" id="GO:0003677">
    <property type="term" value="F:DNA binding"/>
    <property type="evidence" value="ECO:0007669"/>
    <property type="project" value="UniProtKB-KW"/>
</dbReference>
<dbReference type="GO" id="GO:0033202">
    <property type="term" value="C:DNA helicase complex"/>
    <property type="evidence" value="ECO:0007669"/>
    <property type="project" value="TreeGrafter"/>
</dbReference>
<comment type="catalytic activity">
    <reaction evidence="10">
        <text>ATP + H2O = ADP + phosphate + H(+)</text>
        <dbReference type="Rhea" id="RHEA:13065"/>
        <dbReference type="ChEBI" id="CHEBI:15377"/>
        <dbReference type="ChEBI" id="CHEBI:15378"/>
        <dbReference type="ChEBI" id="CHEBI:30616"/>
        <dbReference type="ChEBI" id="CHEBI:43474"/>
        <dbReference type="ChEBI" id="CHEBI:456216"/>
        <dbReference type="EC" id="5.6.2.4"/>
    </reaction>
</comment>
<evidence type="ECO:0000313" key="18">
    <source>
        <dbReference type="Proteomes" id="UP000442535"/>
    </source>
</evidence>
<dbReference type="InterPro" id="IPR013986">
    <property type="entry name" value="DExx_box_DNA_helicase_dom_sf"/>
</dbReference>
<evidence type="ECO:0000256" key="7">
    <source>
        <dbReference type="ARBA" id="ARBA00023235"/>
    </source>
</evidence>
<evidence type="ECO:0000256" key="6">
    <source>
        <dbReference type="ARBA" id="ARBA00023125"/>
    </source>
</evidence>
<keyword evidence="3 13" id="KW-0378">Hydrolase</keyword>
<evidence type="ECO:0000256" key="11">
    <source>
        <dbReference type="ARBA" id="ARBA00067565"/>
    </source>
</evidence>
<feature type="binding site" evidence="13">
    <location>
        <begin position="79"/>
        <end position="86"/>
    </location>
    <ligand>
        <name>ATP</name>
        <dbReference type="ChEBI" id="CHEBI:30616"/>
    </ligand>
</feature>
<evidence type="ECO:0000256" key="5">
    <source>
        <dbReference type="ARBA" id="ARBA00022840"/>
    </source>
</evidence>
<dbReference type="GO" id="GO:0005524">
    <property type="term" value="F:ATP binding"/>
    <property type="evidence" value="ECO:0007669"/>
    <property type="project" value="UniProtKB-UniRule"/>
</dbReference>
<feature type="region of interest" description="Disordered" evidence="14">
    <location>
        <begin position="613"/>
        <end position="632"/>
    </location>
</feature>
<keyword evidence="2 13" id="KW-0547">Nucleotide-binding</keyword>
<keyword evidence="5 13" id="KW-0067">ATP-binding</keyword>
<dbReference type="CDD" id="cd18807">
    <property type="entry name" value="SF1_C_UvrD"/>
    <property type="match status" value="1"/>
</dbReference>
<evidence type="ECO:0000256" key="13">
    <source>
        <dbReference type="PROSITE-ProRule" id="PRU00560"/>
    </source>
</evidence>
<dbReference type="SUPFAM" id="SSF52540">
    <property type="entry name" value="P-loop containing nucleoside triphosphate hydrolases"/>
    <property type="match status" value="1"/>
</dbReference>
<feature type="domain" description="UvrD-like helicase ATP-binding" evidence="15">
    <location>
        <begin position="58"/>
        <end position="353"/>
    </location>
</feature>
<dbReference type="GO" id="GO:0016787">
    <property type="term" value="F:hydrolase activity"/>
    <property type="evidence" value="ECO:0007669"/>
    <property type="project" value="UniProtKB-UniRule"/>
</dbReference>
<dbReference type="Proteomes" id="UP000442535">
    <property type="component" value="Unassembled WGS sequence"/>
</dbReference>
<dbReference type="FunFam" id="1.10.10.160:FF:000001">
    <property type="entry name" value="ATP-dependent DNA helicase"/>
    <property type="match status" value="1"/>
</dbReference>
<evidence type="ECO:0000256" key="14">
    <source>
        <dbReference type="SAM" id="MobiDB-lite"/>
    </source>
</evidence>
<dbReference type="PANTHER" id="PTHR11070:SF2">
    <property type="entry name" value="ATP-DEPENDENT DNA HELICASE SRS2"/>
    <property type="match status" value="1"/>
</dbReference>
<reference evidence="17 18" key="1">
    <citation type="submission" date="2019-08" db="EMBL/GenBank/DDBJ databases">
        <title>In-depth cultivation of the pig gut microbiome towards novel bacterial diversity and tailored functional studies.</title>
        <authorList>
            <person name="Wylensek D."/>
            <person name="Hitch T.C.A."/>
            <person name="Clavel T."/>
        </authorList>
    </citation>
    <scope>NUCLEOTIDE SEQUENCE [LARGE SCALE GENOMIC DNA]</scope>
    <source>
        <strain evidence="17 18">RF-GAM-744-WT-7</strain>
    </source>
</reference>
<gene>
    <name evidence="17" type="ORF">FYJ63_03695</name>
</gene>
<feature type="region of interest" description="Disordered" evidence="14">
    <location>
        <begin position="747"/>
        <end position="855"/>
    </location>
</feature>
<dbReference type="EMBL" id="VUMY01000005">
    <property type="protein sequence ID" value="MST49344.1"/>
    <property type="molecule type" value="Genomic_DNA"/>
</dbReference>
<dbReference type="RefSeq" id="WP_154543895.1">
    <property type="nucleotide sequence ID" value="NZ_VUMY01000005.1"/>
</dbReference>
<evidence type="ECO:0000256" key="8">
    <source>
        <dbReference type="ARBA" id="ARBA00034617"/>
    </source>
</evidence>
<evidence type="ECO:0000256" key="10">
    <source>
        <dbReference type="ARBA" id="ARBA00048988"/>
    </source>
</evidence>
<dbReference type="Pfam" id="PF13361">
    <property type="entry name" value="UvrD_C"/>
    <property type="match status" value="1"/>
</dbReference>
<dbReference type="AlphaFoldDB" id="A0A7K0K1P0"/>
<evidence type="ECO:0000256" key="4">
    <source>
        <dbReference type="ARBA" id="ARBA00022806"/>
    </source>
</evidence>
<dbReference type="GO" id="GO:0009314">
    <property type="term" value="P:response to radiation"/>
    <property type="evidence" value="ECO:0007669"/>
    <property type="project" value="UniProtKB-ARBA"/>
</dbReference>
<evidence type="ECO:0000256" key="9">
    <source>
        <dbReference type="ARBA" id="ARBA00034808"/>
    </source>
</evidence>
<keyword evidence="18" id="KW-1185">Reference proteome</keyword>
<name>A0A7K0K1P0_9ACTO</name>
<dbReference type="Gene3D" id="3.40.50.300">
    <property type="entry name" value="P-loop containing nucleotide triphosphate hydrolases"/>
    <property type="match status" value="2"/>
</dbReference>
<accession>A0A7K0K1P0</accession>